<evidence type="ECO:0000313" key="1">
    <source>
        <dbReference type="EMBL" id="PPK92449.1"/>
    </source>
</evidence>
<gene>
    <name evidence="1" type="ORF">CLV92_11450</name>
</gene>
<organism evidence="1 2">
    <name type="scientific">Kineococcus xinjiangensis</name>
    <dbReference type="NCBI Taxonomy" id="512762"/>
    <lineage>
        <taxon>Bacteria</taxon>
        <taxon>Bacillati</taxon>
        <taxon>Actinomycetota</taxon>
        <taxon>Actinomycetes</taxon>
        <taxon>Kineosporiales</taxon>
        <taxon>Kineosporiaceae</taxon>
        <taxon>Kineococcus</taxon>
    </lineage>
</organism>
<keyword evidence="2" id="KW-1185">Reference proteome</keyword>
<name>A0A2S6IE23_9ACTN</name>
<comment type="caution">
    <text evidence="1">The sequence shown here is derived from an EMBL/GenBank/DDBJ whole genome shotgun (WGS) entry which is preliminary data.</text>
</comment>
<dbReference type="Proteomes" id="UP000239485">
    <property type="component" value="Unassembled WGS sequence"/>
</dbReference>
<sequence>MPARRAPCAGRRRAGAALFEGGTSAERQVRHCRVTCVVRDDNAAQDRSLGVDFTWEVRSA</sequence>
<dbReference type="EMBL" id="PTJD01000014">
    <property type="protein sequence ID" value="PPK92449.1"/>
    <property type="molecule type" value="Genomic_DNA"/>
</dbReference>
<protein>
    <submittedName>
        <fullName evidence="1">Uncharacterized protein</fullName>
    </submittedName>
</protein>
<accession>A0A2S6IE23</accession>
<reference evidence="1 2" key="1">
    <citation type="submission" date="2018-02" db="EMBL/GenBank/DDBJ databases">
        <title>Genomic Encyclopedia of Archaeal and Bacterial Type Strains, Phase II (KMG-II): from individual species to whole genera.</title>
        <authorList>
            <person name="Goeker M."/>
        </authorList>
    </citation>
    <scope>NUCLEOTIDE SEQUENCE [LARGE SCALE GENOMIC DNA]</scope>
    <source>
        <strain evidence="1 2">DSM 22857</strain>
    </source>
</reference>
<evidence type="ECO:0000313" key="2">
    <source>
        <dbReference type="Proteomes" id="UP000239485"/>
    </source>
</evidence>
<dbReference type="AlphaFoldDB" id="A0A2S6IE23"/>
<dbReference type="RefSeq" id="WP_104434685.1">
    <property type="nucleotide sequence ID" value="NZ_PTJD01000014.1"/>
</dbReference>
<proteinExistence type="predicted"/>